<name>A0A7W9CC28_9MICO</name>
<keyword evidence="3 5" id="KW-0456">Lyase</keyword>
<evidence type="ECO:0000313" key="6">
    <source>
        <dbReference type="Proteomes" id="UP000517712"/>
    </source>
</evidence>
<dbReference type="InterPro" id="IPR015813">
    <property type="entry name" value="Pyrv/PenolPyrv_kinase-like_dom"/>
</dbReference>
<keyword evidence="2" id="KW-0479">Metal-binding</keyword>
<feature type="domain" description="HpcH/HpaI aldolase/citrate lyase" evidence="4">
    <location>
        <begin position="27"/>
        <end position="219"/>
    </location>
</feature>
<accession>A0A7W9CC28</accession>
<protein>
    <submittedName>
        <fullName evidence="5">4-hydroxy-2-oxoheptanedioate aldolase</fullName>
        <ecNumber evidence="5">4.1.2.52</ecNumber>
    </submittedName>
</protein>
<dbReference type="GO" id="GO:0046872">
    <property type="term" value="F:metal ion binding"/>
    <property type="evidence" value="ECO:0007669"/>
    <property type="project" value="UniProtKB-KW"/>
</dbReference>
<evidence type="ECO:0000256" key="1">
    <source>
        <dbReference type="ARBA" id="ARBA00005568"/>
    </source>
</evidence>
<dbReference type="InterPro" id="IPR040442">
    <property type="entry name" value="Pyrv_kinase-like_dom_sf"/>
</dbReference>
<dbReference type="RefSeq" id="WP_184282017.1">
    <property type="nucleotide sequence ID" value="NZ_BAAAPG010000001.1"/>
</dbReference>
<dbReference type="EMBL" id="JACHMU010000001">
    <property type="protein sequence ID" value="MBB5742532.1"/>
    <property type="molecule type" value="Genomic_DNA"/>
</dbReference>
<dbReference type="InterPro" id="IPR050251">
    <property type="entry name" value="HpcH-HpaI_aldolase"/>
</dbReference>
<sequence>MAGHRRREVLGLMGGFRQSLQRRDRMSGAWVFLDDPITTQVMARAGFDFITIDLQHSYSTMASAAPLVDAVRHQGASPVVRVPWNTPDLIMRSLDLGAEAVIVPMVNDAAEAAAAASACHYAPGGIRSWGPLWQGLRDDVPDHEHGDSAAACIVMIETAEAYRDIDAIAAVPDVDAVYIGQNDLSLSAGLGRHTFAESTEVHTMIEHVVERSHAAGTAVGLDCAGGDAARYWFDRGVDFVIAANDVALLGAAAGAAARDLRTR</sequence>
<proteinExistence type="inferred from homology"/>
<dbReference type="InterPro" id="IPR005000">
    <property type="entry name" value="Aldolase/citrate-lyase_domain"/>
</dbReference>
<dbReference type="PANTHER" id="PTHR30502">
    <property type="entry name" value="2-KETO-3-DEOXY-L-RHAMNONATE ALDOLASE"/>
    <property type="match status" value="1"/>
</dbReference>
<reference evidence="5 6" key="1">
    <citation type="submission" date="2020-08" db="EMBL/GenBank/DDBJ databases">
        <title>Sequencing the genomes of 1000 actinobacteria strains.</title>
        <authorList>
            <person name="Klenk H.-P."/>
        </authorList>
    </citation>
    <scope>NUCLEOTIDE SEQUENCE [LARGE SCALE GENOMIC DNA]</scope>
    <source>
        <strain evidence="5 6">DSM 24823</strain>
    </source>
</reference>
<dbReference type="PANTHER" id="PTHR30502:SF0">
    <property type="entry name" value="PHOSPHOENOLPYRUVATE CARBOXYLASE FAMILY PROTEIN"/>
    <property type="match status" value="1"/>
</dbReference>
<dbReference type="GO" id="GO:0016832">
    <property type="term" value="F:aldehyde-lyase activity"/>
    <property type="evidence" value="ECO:0007669"/>
    <property type="project" value="TreeGrafter"/>
</dbReference>
<keyword evidence="6" id="KW-1185">Reference proteome</keyword>
<dbReference type="EC" id="4.1.2.52" evidence="5"/>
<dbReference type="Pfam" id="PF03328">
    <property type="entry name" value="HpcH_HpaI"/>
    <property type="match status" value="1"/>
</dbReference>
<comment type="caution">
    <text evidence="5">The sequence shown here is derived from an EMBL/GenBank/DDBJ whole genome shotgun (WGS) entry which is preliminary data.</text>
</comment>
<evidence type="ECO:0000313" key="5">
    <source>
        <dbReference type="EMBL" id="MBB5742532.1"/>
    </source>
</evidence>
<dbReference type="SUPFAM" id="SSF51621">
    <property type="entry name" value="Phosphoenolpyruvate/pyruvate domain"/>
    <property type="match status" value="1"/>
</dbReference>
<dbReference type="Gene3D" id="3.20.20.60">
    <property type="entry name" value="Phosphoenolpyruvate-binding domains"/>
    <property type="match status" value="1"/>
</dbReference>
<organism evidence="5 6">
    <name type="scientific">Microbacterium ginsengiterrae</name>
    <dbReference type="NCBI Taxonomy" id="546115"/>
    <lineage>
        <taxon>Bacteria</taxon>
        <taxon>Bacillati</taxon>
        <taxon>Actinomycetota</taxon>
        <taxon>Actinomycetes</taxon>
        <taxon>Micrococcales</taxon>
        <taxon>Microbacteriaceae</taxon>
        <taxon>Microbacterium</taxon>
    </lineage>
</organism>
<evidence type="ECO:0000256" key="3">
    <source>
        <dbReference type="ARBA" id="ARBA00023239"/>
    </source>
</evidence>
<gene>
    <name evidence="5" type="ORF">HD600_001029</name>
</gene>
<evidence type="ECO:0000259" key="4">
    <source>
        <dbReference type="Pfam" id="PF03328"/>
    </source>
</evidence>
<dbReference type="AlphaFoldDB" id="A0A7W9CC28"/>
<comment type="similarity">
    <text evidence="1">Belongs to the HpcH/HpaI aldolase family.</text>
</comment>
<evidence type="ECO:0000256" key="2">
    <source>
        <dbReference type="ARBA" id="ARBA00022723"/>
    </source>
</evidence>
<dbReference type="Proteomes" id="UP000517712">
    <property type="component" value="Unassembled WGS sequence"/>
</dbReference>
<dbReference type="GO" id="GO:0005737">
    <property type="term" value="C:cytoplasm"/>
    <property type="evidence" value="ECO:0007669"/>
    <property type="project" value="TreeGrafter"/>
</dbReference>